<evidence type="ECO:0000256" key="1">
    <source>
        <dbReference type="SAM" id="SignalP"/>
    </source>
</evidence>
<reference evidence="3" key="6">
    <citation type="submission" date="2011-05" db="EMBL/GenBank/DDBJ databases">
        <title>Complete sequence of Collimonas fungivorans Ter331.</title>
        <authorList>
            <person name="Leveau J.H."/>
        </authorList>
    </citation>
    <scope>NUCLEOTIDE SEQUENCE [LARGE SCALE GENOMIC DNA]</scope>
    <source>
        <strain evidence="3">Ter331</strain>
    </source>
</reference>
<reference evidence="2 3" key="1">
    <citation type="journal article" date="2004" name="Environ. Microbiol.">
        <title>Phylogeny-function analysis of (meta)genomic libraries: screening for expression of ribosomal RNA genes by large-insert library fluorescent in situ hybridization (LIL-FISH).</title>
        <authorList>
            <person name="Leveau J.H."/>
            <person name="Gerards S."/>
            <person name="de Boer W."/>
            <person name="van Veen J.A."/>
        </authorList>
    </citation>
    <scope>NUCLEOTIDE SEQUENCE [LARGE SCALE GENOMIC DNA]</scope>
    <source>
        <strain evidence="2 3">Ter331</strain>
    </source>
</reference>
<dbReference type="STRING" id="1005048.CFU_3672"/>
<dbReference type="InterPro" id="IPR021957">
    <property type="entry name" value="DUF3574"/>
</dbReference>
<dbReference type="eggNOG" id="COG2913">
    <property type="taxonomic scope" value="Bacteria"/>
</dbReference>
<organism evidence="2 3">
    <name type="scientific">Collimonas fungivorans (strain Ter331)</name>
    <dbReference type="NCBI Taxonomy" id="1005048"/>
    <lineage>
        <taxon>Bacteria</taxon>
        <taxon>Pseudomonadati</taxon>
        <taxon>Pseudomonadota</taxon>
        <taxon>Betaproteobacteria</taxon>
        <taxon>Burkholderiales</taxon>
        <taxon>Oxalobacteraceae</taxon>
        <taxon>Collimonas</taxon>
    </lineage>
</organism>
<feature type="signal peptide" evidence="1">
    <location>
        <begin position="1"/>
        <end position="29"/>
    </location>
</feature>
<dbReference type="KEGG" id="cfu:CFU_3672"/>
<name>G0AAX2_COLFT</name>
<accession>G0AAX2</accession>
<sequence length="152" mass="16442">MAFPAIKEAAMHLKLICSLICTVTLSACATFPDGGSGGTCQQVHGSAQLQAELLFGRDIQGRGQVTDAERSAFMAEIVTPRFPDGLTTWDTHGQWRDAASGQTIREDSFVIRIVAPETPETLERLAQIRSAYTGQFHQDAVGLLVSRLCASF</sequence>
<keyword evidence="1" id="KW-0732">Signal</keyword>
<reference evidence="2 3" key="2">
    <citation type="journal article" date="2006" name="J. Microbiol. Methods">
        <title>Genomic flank-sequencing of plasposon insertion sites for rapid identification of functional genes.</title>
        <authorList>
            <person name="Leveau J.H."/>
            <person name="Gerards S."/>
            <person name="Fritsche K."/>
            <person name="Zondag G."/>
            <person name="van Veen J.A."/>
        </authorList>
    </citation>
    <scope>NUCLEOTIDE SEQUENCE [LARGE SCALE GENOMIC DNA]</scope>
    <source>
        <strain evidence="2 3">Ter331</strain>
    </source>
</reference>
<evidence type="ECO:0008006" key="4">
    <source>
        <dbReference type="Google" id="ProtNLM"/>
    </source>
</evidence>
<reference evidence="2 3" key="5">
    <citation type="journal article" date="2011" name="ISME J.">
        <title>Dual transcriptional profiling of a bacterial/fungal confrontation: Collimonas fungivorans versus Aspergillus niger.</title>
        <authorList>
            <person name="Mela F."/>
            <person name="Fritsche K."/>
            <person name="de Boer W."/>
            <person name="van Veen J.A."/>
            <person name="de Graaff L.H."/>
            <person name="van den Berg M."/>
            <person name="Leveau J.H."/>
        </authorList>
    </citation>
    <scope>NUCLEOTIDE SEQUENCE [LARGE SCALE GENOMIC DNA]</scope>
    <source>
        <strain evidence="2 3">Ter331</strain>
    </source>
</reference>
<evidence type="ECO:0000313" key="2">
    <source>
        <dbReference type="EMBL" id="AEK63496.1"/>
    </source>
</evidence>
<dbReference type="PROSITE" id="PS51257">
    <property type="entry name" value="PROKAR_LIPOPROTEIN"/>
    <property type="match status" value="1"/>
</dbReference>
<gene>
    <name evidence="2" type="ordered locus">CFU_3672</name>
</gene>
<dbReference type="HOGENOM" id="CLU_122289_0_0_4"/>
<dbReference type="AlphaFoldDB" id="G0AAX2"/>
<reference evidence="2 3" key="4">
    <citation type="journal article" date="2010" name="Environ. Microbiol.">
        <title>The bacterial genus Collimonas: mycophagy, weathering and other adaptive solutions to life in oligotrophic soil environments.</title>
        <authorList>
            <person name="Leveau J.H."/>
            <person name="Uroz S."/>
            <person name="de Boer W."/>
        </authorList>
    </citation>
    <scope>NUCLEOTIDE SEQUENCE [LARGE SCALE GENOMIC DNA]</scope>
    <source>
        <strain evidence="2 3">Ter331</strain>
    </source>
</reference>
<feature type="chain" id="PRO_5003396613" description="Lipoprotein" evidence="1">
    <location>
        <begin position="30"/>
        <end position="152"/>
    </location>
</feature>
<protein>
    <recommendedName>
        <fullName evidence="4">Lipoprotein</fullName>
    </recommendedName>
</protein>
<proteinExistence type="predicted"/>
<dbReference type="Pfam" id="PF12098">
    <property type="entry name" value="DUF3574"/>
    <property type="match status" value="1"/>
</dbReference>
<dbReference type="Proteomes" id="UP000008392">
    <property type="component" value="Chromosome"/>
</dbReference>
<reference evidence="2 3" key="3">
    <citation type="journal article" date="2008" name="FEMS Microbiol. Ecol.">
        <title>Identification and characterization of genes underlying chitinolysis in Collimonas fungivorans Ter331.</title>
        <authorList>
            <person name="Fritsche K."/>
            <person name="de Boer W."/>
            <person name="Gerards S."/>
            <person name="van den Berg M."/>
            <person name="van Veen J.A."/>
            <person name="Leveau J.H."/>
        </authorList>
    </citation>
    <scope>NUCLEOTIDE SEQUENCE [LARGE SCALE GENOMIC DNA]</scope>
    <source>
        <strain evidence="2 3">Ter331</strain>
    </source>
</reference>
<dbReference type="EMBL" id="CP002745">
    <property type="protein sequence ID" value="AEK63496.1"/>
    <property type="molecule type" value="Genomic_DNA"/>
</dbReference>
<evidence type="ECO:0000313" key="3">
    <source>
        <dbReference type="Proteomes" id="UP000008392"/>
    </source>
</evidence>
<keyword evidence="3" id="KW-1185">Reference proteome</keyword>